<proteinExistence type="predicted"/>
<protein>
    <submittedName>
        <fullName evidence="1">Uncharacterized protein</fullName>
    </submittedName>
</protein>
<sequence length="54" mass="6022">MLMIAAAIMLIIYTTNAAMLFPKSPQSIHKIPDAIHNLPLNLCVSLKWRGSIFI</sequence>
<name>A0ABQ0BLI0_9FIRM</name>
<keyword evidence="2" id="KW-1185">Reference proteome</keyword>
<reference evidence="1 2" key="1">
    <citation type="submission" date="2024-04" db="EMBL/GenBank/DDBJ databases">
        <title>Defined microbial consortia suppress multidrug-resistant proinflammatory Enterobacteriaceae via ecological control.</title>
        <authorList>
            <person name="Furuichi M."/>
            <person name="Kawaguchi T."/>
            <person name="Pust M."/>
            <person name="Yasuma K."/>
            <person name="Plichta D."/>
            <person name="Hasegawa N."/>
            <person name="Ohya T."/>
            <person name="Bhattarai S."/>
            <person name="Sasajima S."/>
            <person name="Aoto Y."/>
            <person name="Tuganbaev T."/>
            <person name="Yaginuma M."/>
            <person name="Ueda M."/>
            <person name="Okahashi N."/>
            <person name="Amafuji K."/>
            <person name="Kiridooshi Y."/>
            <person name="Sugita K."/>
            <person name="Strazar M."/>
            <person name="Skelly A."/>
            <person name="Suda W."/>
            <person name="Hattori M."/>
            <person name="Nakamoto N."/>
            <person name="Caballero S."/>
            <person name="Norman J."/>
            <person name="Olle B."/>
            <person name="Tanoue T."/>
            <person name="Arita M."/>
            <person name="Bucci V."/>
            <person name="Atarashi K."/>
            <person name="Xavier R."/>
            <person name="Honda K."/>
        </authorList>
    </citation>
    <scope>NUCLEOTIDE SEQUENCE [LARGE SCALE GENOMIC DNA]</scope>
    <source>
        <strain evidence="2">k34-0107-D12</strain>
    </source>
</reference>
<evidence type="ECO:0000313" key="2">
    <source>
        <dbReference type="Proteomes" id="UP001600941"/>
    </source>
</evidence>
<evidence type="ECO:0000313" key="1">
    <source>
        <dbReference type="EMBL" id="GAA6497394.1"/>
    </source>
</evidence>
<accession>A0ABQ0BLI0</accession>
<organism evidence="1 2">
    <name type="scientific">Blautia parvula</name>
    <dbReference type="NCBI Taxonomy" id="2877527"/>
    <lineage>
        <taxon>Bacteria</taxon>
        <taxon>Bacillati</taxon>
        <taxon>Bacillota</taxon>
        <taxon>Clostridia</taxon>
        <taxon>Lachnospirales</taxon>
        <taxon>Lachnospiraceae</taxon>
        <taxon>Blautia</taxon>
    </lineage>
</organism>
<dbReference type="EMBL" id="BAABZQ010000001">
    <property type="protein sequence ID" value="GAA6497394.1"/>
    <property type="molecule type" value="Genomic_DNA"/>
</dbReference>
<gene>
    <name evidence="1" type="ORF">K340107D12_02100</name>
</gene>
<comment type="caution">
    <text evidence="1">The sequence shown here is derived from an EMBL/GenBank/DDBJ whole genome shotgun (WGS) entry which is preliminary data.</text>
</comment>
<dbReference type="Proteomes" id="UP001600941">
    <property type="component" value="Unassembled WGS sequence"/>
</dbReference>